<dbReference type="Proteomes" id="UP000272140">
    <property type="component" value="Unassembled WGS sequence"/>
</dbReference>
<evidence type="ECO:0000313" key="2">
    <source>
        <dbReference type="Proteomes" id="UP000272140"/>
    </source>
</evidence>
<dbReference type="RefSeq" id="WP_125380882.1">
    <property type="nucleotide sequence ID" value="NZ_CP091012.1"/>
</dbReference>
<protein>
    <submittedName>
        <fullName evidence="1">Uncharacterized protein</fullName>
    </submittedName>
</protein>
<dbReference type="AlphaFoldDB" id="A0A3R9D073"/>
<evidence type="ECO:0000313" key="1">
    <source>
        <dbReference type="EMBL" id="RSC13646.1"/>
    </source>
</evidence>
<organism evidence="1 2">
    <name type="scientific">Burkholderia cenocepacia</name>
    <dbReference type="NCBI Taxonomy" id="95486"/>
    <lineage>
        <taxon>Bacteria</taxon>
        <taxon>Pseudomonadati</taxon>
        <taxon>Pseudomonadota</taxon>
        <taxon>Betaproteobacteria</taxon>
        <taxon>Burkholderiales</taxon>
        <taxon>Burkholderiaceae</taxon>
        <taxon>Burkholderia</taxon>
        <taxon>Burkholderia cepacia complex</taxon>
    </lineage>
</organism>
<comment type="caution">
    <text evidence="1">The sequence shown here is derived from an EMBL/GenBank/DDBJ whole genome shotgun (WGS) entry which is preliminary data.</text>
</comment>
<dbReference type="EMBL" id="RKIO01000002">
    <property type="protein sequence ID" value="RSC13646.1"/>
    <property type="molecule type" value="Genomic_DNA"/>
</dbReference>
<gene>
    <name evidence="1" type="ORF">EGT41_10025</name>
</gene>
<sequence length="113" mass="12370">MTIHYASLDAAFQVHPIKIADWGYILCRETDLTASGVMFFDDIEDPETCRRAAFSGKLGSLIVLTIHGAAMPGSVLLASDRRIGSAPRGRGTVPDEFAHWIDAFDIVYFGQPI</sequence>
<name>A0A3R9D073_9BURK</name>
<accession>A0A3R9D073</accession>
<proteinExistence type="predicted"/>
<reference evidence="2" key="1">
    <citation type="submission" date="2018-11" db="EMBL/GenBank/DDBJ databases">
        <title>FDA dAtabase for Regulatory Grade micrObial Sequences (FDA-ARGOS): Supporting development and validation of Infectious Disease Dx tests.</title>
        <authorList>
            <person name="Goldberg B."/>
            <person name="Campos J."/>
            <person name="Tallon L."/>
            <person name="Sadzewicz L."/>
            <person name="Zhao X."/>
            <person name="Vavikolanu K."/>
            <person name="Mehta A."/>
            <person name="Aluvathingal J."/>
            <person name="Nadendla S."/>
            <person name="Geyer C."/>
            <person name="Nandy P."/>
            <person name="Yan Y."/>
            <person name="Sichtig H."/>
        </authorList>
    </citation>
    <scope>NUCLEOTIDE SEQUENCE [LARGE SCALE GENOMIC DNA]</scope>
    <source>
        <strain evidence="2">FDAARGOS_544</strain>
    </source>
</reference>